<accession>A0A0R3QPU8</accession>
<evidence type="ECO:0000313" key="3">
    <source>
        <dbReference type="WBParaSite" id="BTMF_0000973301-mRNA-1"/>
    </source>
</evidence>
<protein>
    <submittedName>
        <fullName evidence="1 3">Uncharacterized protein</fullName>
    </submittedName>
</protein>
<dbReference type="WBParaSite" id="BTMF_0000973301-mRNA-1">
    <property type="protein sequence ID" value="BTMF_0000973301-mRNA-1"/>
    <property type="gene ID" value="BTMF_0000973301"/>
</dbReference>
<evidence type="ECO:0000313" key="1">
    <source>
        <dbReference type="EMBL" id="VDO25827.1"/>
    </source>
</evidence>
<keyword evidence="2" id="KW-1185">Reference proteome</keyword>
<reference evidence="1 2" key="2">
    <citation type="submission" date="2018-11" db="EMBL/GenBank/DDBJ databases">
        <authorList>
            <consortium name="Pathogen Informatics"/>
        </authorList>
    </citation>
    <scope>NUCLEOTIDE SEQUENCE [LARGE SCALE GENOMIC DNA]</scope>
</reference>
<dbReference type="AlphaFoldDB" id="A0A0R3QPU8"/>
<gene>
    <name evidence="1" type="ORF">BTMF_LOCUS7784</name>
</gene>
<evidence type="ECO:0000313" key="2">
    <source>
        <dbReference type="Proteomes" id="UP000280834"/>
    </source>
</evidence>
<dbReference type="EMBL" id="UZAG01016090">
    <property type="protein sequence ID" value="VDO25827.1"/>
    <property type="molecule type" value="Genomic_DNA"/>
</dbReference>
<reference evidence="3" key="1">
    <citation type="submission" date="2017-02" db="UniProtKB">
        <authorList>
            <consortium name="WormBaseParasite"/>
        </authorList>
    </citation>
    <scope>IDENTIFICATION</scope>
</reference>
<sequence length="171" mass="19794">MIDVLKEYWDSKSSNEFDQRKNSSRLMVKITFANRSCFSSLRTGDKKQKVNMNEKEKATIINVIIMIVLKRITSFQLYTLYANLRNEKIRLSTSEHVTVIHQSGDLFNSLANIGLRIASDKKFNICAIFGSIKEEKIMMITADNFIDHDIVKQNKSKFNVLQKTHQQIDCP</sequence>
<proteinExistence type="predicted"/>
<organism evidence="3">
    <name type="scientific">Brugia timori</name>
    <dbReference type="NCBI Taxonomy" id="42155"/>
    <lineage>
        <taxon>Eukaryota</taxon>
        <taxon>Metazoa</taxon>
        <taxon>Ecdysozoa</taxon>
        <taxon>Nematoda</taxon>
        <taxon>Chromadorea</taxon>
        <taxon>Rhabditida</taxon>
        <taxon>Spirurina</taxon>
        <taxon>Spiruromorpha</taxon>
        <taxon>Filarioidea</taxon>
        <taxon>Onchocercidae</taxon>
        <taxon>Brugia</taxon>
    </lineage>
</organism>
<dbReference type="Proteomes" id="UP000280834">
    <property type="component" value="Unassembled WGS sequence"/>
</dbReference>
<name>A0A0R3QPU8_9BILA</name>